<keyword evidence="4" id="KW-1015">Disulfide bond</keyword>
<keyword evidence="7" id="KW-1185">Reference proteome</keyword>
<evidence type="ECO:0000256" key="2">
    <source>
        <dbReference type="ARBA" id="ARBA00022729"/>
    </source>
</evidence>
<name>A0A8J7NY79_ATRSP</name>
<dbReference type="GO" id="GO:0046872">
    <property type="term" value="F:metal ion binding"/>
    <property type="evidence" value="ECO:0007669"/>
    <property type="project" value="UniProtKB-KW"/>
</dbReference>
<reference evidence="6" key="1">
    <citation type="journal article" date="2021" name="Cell">
        <title>Tracing the genetic footprints of vertebrate landing in non-teleost ray-finned fishes.</title>
        <authorList>
            <person name="Bi X."/>
            <person name="Wang K."/>
            <person name="Yang L."/>
            <person name="Pan H."/>
            <person name="Jiang H."/>
            <person name="Wei Q."/>
            <person name="Fang M."/>
            <person name="Yu H."/>
            <person name="Zhu C."/>
            <person name="Cai Y."/>
            <person name="He Y."/>
            <person name="Gan X."/>
            <person name="Zeng H."/>
            <person name="Yu D."/>
            <person name="Zhu Y."/>
            <person name="Jiang H."/>
            <person name="Qiu Q."/>
            <person name="Yang H."/>
            <person name="Zhang Y.E."/>
            <person name="Wang W."/>
            <person name="Zhu M."/>
            <person name="He S."/>
            <person name="Zhang G."/>
        </authorList>
    </citation>
    <scope>NUCLEOTIDE SEQUENCE</scope>
    <source>
        <strain evidence="6">Allg_001</strain>
    </source>
</reference>
<dbReference type="PANTHER" id="PTHR11329:SF0">
    <property type="entry name" value="LEUKOCYTE CELL-DERIVED CHEMOTAXIN-2"/>
    <property type="match status" value="1"/>
</dbReference>
<keyword evidence="3" id="KW-0862">Zinc</keyword>
<sequence>MVSFVNLPSYILCTIFVFTGTEDTFGALRSGNPGNTKRGCDRYGCGNYGASRNGHRHLGLDMTCADGATVYAPFDIQLDFHAKPYDYGNKIDDGIQFKGQEKAYWFYMFSIMSKALFYVKPDKIKGRVKKGEKIGIMLPMQGVYPEITSHVHVQMCDLSDPTIYF</sequence>
<keyword evidence="2" id="KW-0732">Signal</keyword>
<accession>A0A8J7NY79</accession>
<gene>
    <name evidence="6" type="primary">Lect2_1</name>
    <name evidence="6" type="ORF">GTO95_0010019</name>
</gene>
<dbReference type="Gene3D" id="2.70.70.10">
    <property type="entry name" value="Glucose Permease (Domain IIA)"/>
    <property type="match status" value="1"/>
</dbReference>
<evidence type="ECO:0000256" key="5">
    <source>
        <dbReference type="ARBA" id="ARBA00024361"/>
    </source>
</evidence>
<proteinExistence type="inferred from homology"/>
<evidence type="ECO:0000256" key="1">
    <source>
        <dbReference type="ARBA" id="ARBA00022723"/>
    </source>
</evidence>
<protein>
    <submittedName>
        <fullName evidence="6">LECT2 protein</fullName>
    </submittedName>
</protein>
<dbReference type="PANTHER" id="PTHR11329">
    <property type="entry name" value="LEUKOCYTE CELL-DERIVED CHEMOTAXIN 2"/>
    <property type="match status" value="1"/>
</dbReference>
<evidence type="ECO:0000313" key="6">
    <source>
        <dbReference type="EMBL" id="MBN3320871.1"/>
    </source>
</evidence>
<dbReference type="AlphaFoldDB" id="A0A8J7NY79"/>
<comment type="caution">
    <text evidence="6">The sequence shown here is derived from an EMBL/GenBank/DDBJ whole genome shotgun (WGS) entry which is preliminary data.</text>
</comment>
<comment type="similarity">
    <text evidence="5">Belongs to the LECT2/MIM-1 family.</text>
</comment>
<feature type="non-terminal residue" evidence="6">
    <location>
        <position position="1"/>
    </location>
</feature>
<evidence type="ECO:0000313" key="7">
    <source>
        <dbReference type="Proteomes" id="UP000736164"/>
    </source>
</evidence>
<dbReference type="Proteomes" id="UP000736164">
    <property type="component" value="Unassembled WGS sequence"/>
</dbReference>
<dbReference type="InterPro" id="IPR011055">
    <property type="entry name" value="Dup_hybrid_motif"/>
</dbReference>
<keyword evidence="1" id="KW-0479">Metal-binding</keyword>
<organism evidence="6 7">
    <name type="scientific">Atractosteus spatula</name>
    <name type="common">Alligator gar</name>
    <name type="synonym">Lepisosteus spatula</name>
    <dbReference type="NCBI Taxonomy" id="7917"/>
    <lineage>
        <taxon>Eukaryota</taxon>
        <taxon>Metazoa</taxon>
        <taxon>Chordata</taxon>
        <taxon>Craniata</taxon>
        <taxon>Vertebrata</taxon>
        <taxon>Euteleostomi</taxon>
        <taxon>Actinopterygii</taxon>
        <taxon>Neopterygii</taxon>
        <taxon>Holostei</taxon>
        <taxon>Semionotiformes</taxon>
        <taxon>Lepisosteidae</taxon>
        <taxon>Atractosteus</taxon>
    </lineage>
</organism>
<feature type="non-terminal residue" evidence="6">
    <location>
        <position position="165"/>
    </location>
</feature>
<evidence type="ECO:0000256" key="4">
    <source>
        <dbReference type="ARBA" id="ARBA00023157"/>
    </source>
</evidence>
<dbReference type="EMBL" id="JAAWVO010052831">
    <property type="protein sequence ID" value="MBN3320871.1"/>
    <property type="molecule type" value="Genomic_DNA"/>
</dbReference>
<evidence type="ECO:0000256" key="3">
    <source>
        <dbReference type="ARBA" id="ARBA00022833"/>
    </source>
</evidence>
<dbReference type="InterPro" id="IPR008663">
    <property type="entry name" value="LECT2"/>
</dbReference>